<keyword evidence="6 8" id="KW-0460">Magnesium</keyword>
<comment type="function">
    <text evidence="8">Toxic component of a toxin-antitoxin (TA) system. An RNase.</text>
</comment>
<evidence type="ECO:0000259" key="9">
    <source>
        <dbReference type="Pfam" id="PF01850"/>
    </source>
</evidence>
<gene>
    <name evidence="8" type="primary">vapC</name>
    <name evidence="10" type="ORF">CKO31_14765</name>
</gene>
<dbReference type="InterPro" id="IPR029060">
    <property type="entry name" value="PIN-like_dom_sf"/>
</dbReference>
<evidence type="ECO:0000256" key="4">
    <source>
        <dbReference type="ARBA" id="ARBA00022723"/>
    </source>
</evidence>
<evidence type="ECO:0000256" key="3">
    <source>
        <dbReference type="ARBA" id="ARBA00022722"/>
    </source>
</evidence>
<evidence type="ECO:0000256" key="7">
    <source>
        <dbReference type="ARBA" id="ARBA00038093"/>
    </source>
</evidence>
<dbReference type="SUPFAM" id="SSF88723">
    <property type="entry name" value="PIN domain-like"/>
    <property type="match status" value="1"/>
</dbReference>
<keyword evidence="3 8" id="KW-0540">Nuclease</keyword>
<evidence type="ECO:0000256" key="1">
    <source>
        <dbReference type="ARBA" id="ARBA00001946"/>
    </source>
</evidence>
<dbReference type="PANTHER" id="PTHR33653">
    <property type="entry name" value="RIBONUCLEASE VAPC2"/>
    <property type="match status" value="1"/>
</dbReference>
<evidence type="ECO:0000256" key="2">
    <source>
        <dbReference type="ARBA" id="ARBA00022649"/>
    </source>
</evidence>
<reference evidence="10 11" key="1">
    <citation type="journal article" date="2020" name="Microorganisms">
        <title>Osmotic Adaptation and Compatible Solute Biosynthesis of Phototrophic Bacteria as Revealed from Genome Analyses.</title>
        <authorList>
            <person name="Imhoff J.F."/>
            <person name="Rahn T."/>
            <person name="Kunzel S."/>
            <person name="Keller A."/>
            <person name="Neulinger S.C."/>
        </authorList>
    </citation>
    <scope>NUCLEOTIDE SEQUENCE [LARGE SCALE GENOMIC DNA]</scope>
    <source>
        <strain evidence="10 11">DSM 6210</strain>
    </source>
</reference>
<dbReference type="Gene3D" id="3.40.50.1010">
    <property type="entry name" value="5'-nuclease"/>
    <property type="match status" value="1"/>
</dbReference>
<dbReference type="InterPro" id="IPR022907">
    <property type="entry name" value="VapC_family"/>
</dbReference>
<dbReference type="CDD" id="cd18745">
    <property type="entry name" value="PIN_VapC4-5_FitB-like"/>
    <property type="match status" value="1"/>
</dbReference>
<keyword evidence="8" id="KW-0800">Toxin</keyword>
<protein>
    <recommendedName>
        <fullName evidence="8">Ribonuclease VapC</fullName>
        <shortName evidence="8">RNase VapC</shortName>
        <ecNumber evidence="8">3.1.-.-</ecNumber>
    </recommendedName>
    <alternativeName>
        <fullName evidence="8">Toxin VapC</fullName>
    </alternativeName>
</protein>
<name>A0ABS1CKJ1_9GAMM</name>
<evidence type="ECO:0000313" key="10">
    <source>
        <dbReference type="EMBL" id="MBK1631974.1"/>
    </source>
</evidence>
<keyword evidence="11" id="KW-1185">Reference proteome</keyword>
<feature type="binding site" evidence="8">
    <location>
        <position position="97"/>
    </location>
    <ligand>
        <name>Mg(2+)</name>
        <dbReference type="ChEBI" id="CHEBI:18420"/>
    </ligand>
</feature>
<feature type="binding site" evidence="8">
    <location>
        <position position="6"/>
    </location>
    <ligand>
        <name>Mg(2+)</name>
        <dbReference type="ChEBI" id="CHEBI:18420"/>
    </ligand>
</feature>
<accession>A0ABS1CKJ1</accession>
<feature type="domain" description="PIN" evidence="9">
    <location>
        <begin position="4"/>
        <end position="123"/>
    </location>
</feature>
<comment type="caution">
    <text evidence="10">The sequence shown here is derived from an EMBL/GenBank/DDBJ whole genome shotgun (WGS) entry which is preliminary data.</text>
</comment>
<dbReference type="EMBL" id="NRRV01000036">
    <property type="protein sequence ID" value="MBK1631974.1"/>
    <property type="molecule type" value="Genomic_DNA"/>
</dbReference>
<dbReference type="RefSeq" id="WP_200239054.1">
    <property type="nucleotide sequence ID" value="NZ_NRRV01000036.1"/>
</dbReference>
<dbReference type="HAMAP" id="MF_00265">
    <property type="entry name" value="VapC_Nob1"/>
    <property type="match status" value="1"/>
</dbReference>
<keyword evidence="4 8" id="KW-0479">Metal-binding</keyword>
<comment type="similarity">
    <text evidence="7 8">Belongs to the PINc/VapC protein family.</text>
</comment>
<dbReference type="InterPro" id="IPR050556">
    <property type="entry name" value="Type_II_TA_system_RNase"/>
</dbReference>
<organism evidence="10 11">
    <name type="scientific">Thiohalocapsa halophila</name>
    <dbReference type="NCBI Taxonomy" id="69359"/>
    <lineage>
        <taxon>Bacteria</taxon>
        <taxon>Pseudomonadati</taxon>
        <taxon>Pseudomonadota</taxon>
        <taxon>Gammaproteobacteria</taxon>
        <taxon>Chromatiales</taxon>
        <taxon>Chromatiaceae</taxon>
        <taxon>Thiohalocapsa</taxon>
    </lineage>
</organism>
<dbReference type="Proteomes" id="UP000748752">
    <property type="component" value="Unassembled WGS sequence"/>
</dbReference>
<keyword evidence="2 8" id="KW-1277">Toxin-antitoxin system</keyword>
<dbReference type="PANTHER" id="PTHR33653:SF1">
    <property type="entry name" value="RIBONUCLEASE VAPC2"/>
    <property type="match status" value="1"/>
</dbReference>
<comment type="cofactor">
    <cofactor evidence="1 8">
        <name>Mg(2+)</name>
        <dbReference type="ChEBI" id="CHEBI:18420"/>
    </cofactor>
</comment>
<evidence type="ECO:0000313" key="11">
    <source>
        <dbReference type="Proteomes" id="UP000748752"/>
    </source>
</evidence>
<dbReference type="InterPro" id="IPR002716">
    <property type="entry name" value="PIN_dom"/>
</dbReference>
<dbReference type="Pfam" id="PF01850">
    <property type="entry name" value="PIN"/>
    <property type="match status" value="1"/>
</dbReference>
<dbReference type="EC" id="3.1.-.-" evidence="8"/>
<proteinExistence type="inferred from homology"/>
<sequence length="133" mass="14564">MRFLLDTDTCIYVINRKPPAVMERFRQLALGDVGVSSITAAELAFGVAKSGSARNRTALEKFLAPLEILPFGMDAVWVYGQVRAALEHAGTPIGSLDTLIAAHALAGKLTLITNNLREFERVHGLRCENWVNL</sequence>
<evidence type="ECO:0000256" key="5">
    <source>
        <dbReference type="ARBA" id="ARBA00022801"/>
    </source>
</evidence>
<keyword evidence="5 8" id="KW-0378">Hydrolase</keyword>
<evidence type="ECO:0000256" key="6">
    <source>
        <dbReference type="ARBA" id="ARBA00022842"/>
    </source>
</evidence>
<evidence type="ECO:0000256" key="8">
    <source>
        <dbReference type="HAMAP-Rule" id="MF_00265"/>
    </source>
</evidence>